<keyword evidence="1" id="KW-0805">Transcription regulation</keyword>
<evidence type="ECO:0000256" key="1">
    <source>
        <dbReference type="ARBA" id="ARBA00023015"/>
    </source>
</evidence>
<evidence type="ECO:0000256" key="3">
    <source>
        <dbReference type="ARBA" id="ARBA00023163"/>
    </source>
</evidence>
<dbReference type="Pfam" id="PF00376">
    <property type="entry name" value="MerR"/>
    <property type="match status" value="1"/>
</dbReference>
<evidence type="ECO:0000313" key="6">
    <source>
        <dbReference type="Proteomes" id="UP000033682"/>
    </source>
</evidence>
<evidence type="ECO:0000259" key="4">
    <source>
        <dbReference type="PROSITE" id="PS50937"/>
    </source>
</evidence>
<dbReference type="Gene3D" id="1.10.1660.10">
    <property type="match status" value="1"/>
</dbReference>
<accession>A0A0F4LSF2</accession>
<keyword evidence="6" id="KW-1185">Reference proteome</keyword>
<sequence>MNINEVSKKFGLPKDTLRYWEKEGLIPAIKRDQNGYRVYSEYDQNWIFYILVLRKAGMPVKKLKQFVVLYLHEPQTRKKRRELLETQRDELITQIHDIQKTINYLTYKIDHFDDQLLAFENEKLAYEKKVD</sequence>
<name>A0A0F4LSF2_9LACO</name>
<dbReference type="SUPFAM" id="SSF46955">
    <property type="entry name" value="Putative DNA-binding domain"/>
    <property type="match status" value="1"/>
</dbReference>
<dbReference type="InterPro" id="IPR047057">
    <property type="entry name" value="MerR_fam"/>
</dbReference>
<dbReference type="SMART" id="SM00422">
    <property type="entry name" value="HTH_MERR"/>
    <property type="match status" value="1"/>
</dbReference>
<gene>
    <name evidence="5" type="ORF">JF72_04770</name>
</gene>
<dbReference type="GO" id="GO:0003700">
    <property type="term" value="F:DNA-binding transcription factor activity"/>
    <property type="evidence" value="ECO:0007669"/>
    <property type="project" value="InterPro"/>
</dbReference>
<evidence type="ECO:0000256" key="2">
    <source>
        <dbReference type="ARBA" id="ARBA00023125"/>
    </source>
</evidence>
<dbReference type="GO" id="GO:0003677">
    <property type="term" value="F:DNA binding"/>
    <property type="evidence" value="ECO:0007669"/>
    <property type="project" value="UniProtKB-KW"/>
</dbReference>
<dbReference type="AlphaFoldDB" id="A0A0F4LSF2"/>
<keyword evidence="2" id="KW-0238">DNA-binding</keyword>
<dbReference type="EMBL" id="JXLG01000005">
    <property type="protein sequence ID" value="KJY61199.1"/>
    <property type="molecule type" value="Genomic_DNA"/>
</dbReference>
<feature type="domain" description="HTH merR-type" evidence="4">
    <location>
        <begin position="1"/>
        <end position="69"/>
    </location>
</feature>
<keyword evidence="3" id="KW-0804">Transcription</keyword>
<dbReference type="PANTHER" id="PTHR30204:SF98">
    <property type="entry name" value="HTH-TYPE TRANSCRIPTIONAL REGULATOR ADHR"/>
    <property type="match status" value="1"/>
</dbReference>
<dbReference type="HOGENOM" id="CLU_060077_8_3_9"/>
<proteinExistence type="predicted"/>
<reference evidence="5 6" key="1">
    <citation type="submission" date="2015-01" db="EMBL/GenBank/DDBJ databases">
        <title>Comparative genomics of the lactic acid bacteria isolated from the honey bee gut.</title>
        <authorList>
            <person name="Ellegaard K.M."/>
            <person name="Tamarit D."/>
            <person name="Javelind E."/>
            <person name="Olofsson T."/>
            <person name="Andersson S.G."/>
            <person name="Vasquez A."/>
        </authorList>
    </citation>
    <scope>NUCLEOTIDE SEQUENCE [LARGE SCALE GENOMIC DNA]</scope>
    <source>
        <strain evidence="5 6">Hma11</strain>
    </source>
</reference>
<dbReference type="Proteomes" id="UP000033682">
    <property type="component" value="Unassembled WGS sequence"/>
</dbReference>
<dbReference type="InterPro" id="IPR009061">
    <property type="entry name" value="DNA-bd_dom_put_sf"/>
</dbReference>
<dbReference type="InterPro" id="IPR015358">
    <property type="entry name" value="Tscrpt_reg_MerR_DNA-bd"/>
</dbReference>
<protein>
    <submittedName>
        <fullName evidence="5">MerR family transcriptional regulator</fullName>
    </submittedName>
</protein>
<evidence type="ECO:0000313" key="5">
    <source>
        <dbReference type="EMBL" id="KJY61199.1"/>
    </source>
</evidence>
<organism evidence="5 6">
    <name type="scientific">Lactobacillus apis</name>
    <dbReference type="NCBI Taxonomy" id="303541"/>
    <lineage>
        <taxon>Bacteria</taxon>
        <taxon>Bacillati</taxon>
        <taxon>Bacillota</taxon>
        <taxon>Bacilli</taxon>
        <taxon>Lactobacillales</taxon>
        <taxon>Lactobacillaceae</taxon>
        <taxon>Lactobacillus</taxon>
    </lineage>
</organism>
<dbReference type="InterPro" id="IPR000551">
    <property type="entry name" value="MerR-type_HTH_dom"/>
</dbReference>
<dbReference type="STRING" id="303541.JF72_04770"/>
<dbReference type="PANTHER" id="PTHR30204">
    <property type="entry name" value="REDOX-CYCLING DRUG-SENSING TRANSCRIPTIONAL ACTIVATOR SOXR"/>
    <property type="match status" value="1"/>
</dbReference>
<dbReference type="Pfam" id="PF09278">
    <property type="entry name" value="MerR-DNA-bind"/>
    <property type="match status" value="1"/>
</dbReference>
<dbReference type="PATRIC" id="fig|303541.3.peg.627"/>
<dbReference type="RefSeq" id="WP_046306530.1">
    <property type="nucleotide sequence ID" value="NZ_CAMLAY010000002.1"/>
</dbReference>
<dbReference type="PROSITE" id="PS50937">
    <property type="entry name" value="HTH_MERR_2"/>
    <property type="match status" value="1"/>
</dbReference>
<comment type="caution">
    <text evidence="5">The sequence shown here is derived from an EMBL/GenBank/DDBJ whole genome shotgun (WGS) entry which is preliminary data.</text>
</comment>
<dbReference type="CDD" id="cd01109">
    <property type="entry name" value="HTH_YyaN"/>
    <property type="match status" value="1"/>
</dbReference>